<reference evidence="2 3" key="1">
    <citation type="submission" date="2015-01" db="EMBL/GenBank/DDBJ databases">
        <title>Draft genome of the acidophilic iron oxidizer Ferrimicrobium acidiphilum strain T23.</title>
        <authorList>
            <person name="Poehlein A."/>
            <person name="Eisen S."/>
            <person name="Schloemann M."/>
            <person name="Johnson B.D."/>
            <person name="Daniel R."/>
            <person name="Muehling M."/>
        </authorList>
    </citation>
    <scope>NUCLEOTIDE SEQUENCE [LARGE SCALE GENOMIC DNA]</scope>
    <source>
        <strain evidence="2 3">T23</strain>
    </source>
</reference>
<dbReference type="EMBL" id="JXUW01000008">
    <property type="protein sequence ID" value="KJE77036.1"/>
    <property type="molecule type" value="Genomic_DNA"/>
</dbReference>
<feature type="transmembrane region" description="Helical" evidence="1">
    <location>
        <begin position="12"/>
        <end position="29"/>
    </location>
</feature>
<keyword evidence="1" id="KW-0472">Membrane</keyword>
<keyword evidence="3" id="KW-1185">Reference proteome</keyword>
<evidence type="ECO:0000313" key="2">
    <source>
        <dbReference type="EMBL" id="KJE77036.1"/>
    </source>
</evidence>
<dbReference type="AlphaFoldDB" id="A0A0D8FV94"/>
<gene>
    <name evidence="2" type="ORF">FEAC_11620</name>
</gene>
<sequence>MAQDGDFVFDRYQIIFFGCVSTTVVSLYDEVLKPESGLVVPDNVNVVPIGLYINCAIVITTELLIPFSSEPTMQR</sequence>
<evidence type="ECO:0000256" key="1">
    <source>
        <dbReference type="SAM" id="Phobius"/>
    </source>
</evidence>
<evidence type="ECO:0000313" key="3">
    <source>
        <dbReference type="Proteomes" id="UP000032336"/>
    </source>
</evidence>
<proteinExistence type="predicted"/>
<comment type="caution">
    <text evidence="2">The sequence shown here is derived from an EMBL/GenBank/DDBJ whole genome shotgun (WGS) entry which is preliminary data.</text>
</comment>
<feature type="transmembrane region" description="Helical" evidence="1">
    <location>
        <begin position="49"/>
        <end position="67"/>
    </location>
</feature>
<accession>A0A0D8FV94</accession>
<organism evidence="2 3">
    <name type="scientific">Ferrimicrobium acidiphilum DSM 19497</name>
    <dbReference type="NCBI Taxonomy" id="1121877"/>
    <lineage>
        <taxon>Bacteria</taxon>
        <taxon>Bacillati</taxon>
        <taxon>Actinomycetota</taxon>
        <taxon>Acidimicrobiia</taxon>
        <taxon>Acidimicrobiales</taxon>
        <taxon>Acidimicrobiaceae</taxon>
        <taxon>Ferrimicrobium</taxon>
    </lineage>
</organism>
<protein>
    <submittedName>
        <fullName evidence="2">Uncharacterized protein</fullName>
    </submittedName>
</protein>
<name>A0A0D8FV94_9ACTN</name>
<keyword evidence="1" id="KW-1133">Transmembrane helix</keyword>
<dbReference type="Proteomes" id="UP000032336">
    <property type="component" value="Unassembled WGS sequence"/>
</dbReference>
<keyword evidence="1" id="KW-0812">Transmembrane</keyword>